<protein>
    <recommendedName>
        <fullName evidence="4">DUF2938 domain-containing protein</fullName>
    </recommendedName>
</protein>
<keyword evidence="1" id="KW-1133">Transmembrane helix</keyword>
<feature type="transmembrane region" description="Helical" evidence="1">
    <location>
        <begin position="99"/>
        <end position="125"/>
    </location>
</feature>
<keyword evidence="3" id="KW-1185">Reference proteome</keyword>
<keyword evidence="1" id="KW-0812">Transmembrane</keyword>
<dbReference type="RefSeq" id="WP_083563015.1">
    <property type="nucleotide sequence ID" value="NZ_AQQV01000004.1"/>
</dbReference>
<sequence>MSVTFHVIALGIGATLIVDLWAWLRLRIFHIQQPDYALVGRWFGHMPHGRFRHQRIGDSTPIRGELIIGWTMHYLIGIAFAALLIGFTGPTWLHTPKLLPALTLGVTSVAAPFVLMQPALGAGLAARATPQPGRARAHSLATHAIFGIGLYLTAVALKTLS</sequence>
<dbReference type="OrthoDB" id="9812539at2"/>
<evidence type="ECO:0000256" key="1">
    <source>
        <dbReference type="SAM" id="Phobius"/>
    </source>
</evidence>
<comment type="caution">
    <text evidence="2">The sequence shown here is derived from an EMBL/GenBank/DDBJ whole genome shotgun (WGS) entry which is preliminary data.</text>
</comment>
<evidence type="ECO:0008006" key="4">
    <source>
        <dbReference type="Google" id="ProtNLM"/>
    </source>
</evidence>
<feature type="transmembrane region" description="Helical" evidence="1">
    <location>
        <begin position="72"/>
        <end position="93"/>
    </location>
</feature>
<dbReference type="Pfam" id="PF11158">
    <property type="entry name" value="DUF2938"/>
    <property type="match status" value="1"/>
</dbReference>
<evidence type="ECO:0000313" key="3">
    <source>
        <dbReference type="Proteomes" id="UP000192342"/>
    </source>
</evidence>
<organism evidence="2 3">
    <name type="scientific">Oceanococcus atlanticus</name>
    <dbReference type="NCBI Taxonomy" id="1317117"/>
    <lineage>
        <taxon>Bacteria</taxon>
        <taxon>Pseudomonadati</taxon>
        <taxon>Pseudomonadota</taxon>
        <taxon>Gammaproteobacteria</taxon>
        <taxon>Chromatiales</taxon>
        <taxon>Oceanococcaceae</taxon>
        <taxon>Oceanococcus</taxon>
    </lineage>
</organism>
<feature type="transmembrane region" description="Helical" evidence="1">
    <location>
        <begin position="6"/>
        <end position="24"/>
    </location>
</feature>
<name>A0A1Y1SAJ6_9GAMM</name>
<dbReference type="InterPro" id="IPR021329">
    <property type="entry name" value="DUF2938"/>
</dbReference>
<gene>
    <name evidence="2" type="ORF">ATO7_14443</name>
</gene>
<dbReference type="STRING" id="1317117.ATO7_14443"/>
<keyword evidence="1" id="KW-0472">Membrane</keyword>
<evidence type="ECO:0000313" key="2">
    <source>
        <dbReference type="EMBL" id="ORE85429.1"/>
    </source>
</evidence>
<dbReference type="Proteomes" id="UP000192342">
    <property type="component" value="Unassembled WGS sequence"/>
</dbReference>
<reference evidence="2 3" key="1">
    <citation type="submission" date="2013-04" db="EMBL/GenBank/DDBJ databases">
        <title>Oceanococcus atlanticus 22II-S10r2 Genome Sequencing.</title>
        <authorList>
            <person name="Lai Q."/>
            <person name="Li G."/>
            <person name="Shao Z."/>
        </authorList>
    </citation>
    <scope>NUCLEOTIDE SEQUENCE [LARGE SCALE GENOMIC DNA]</scope>
    <source>
        <strain evidence="2 3">22II-S10r2</strain>
    </source>
</reference>
<accession>A0A1Y1SAJ6</accession>
<proteinExistence type="predicted"/>
<dbReference type="AlphaFoldDB" id="A0A1Y1SAJ6"/>
<dbReference type="EMBL" id="AQQV01000004">
    <property type="protein sequence ID" value="ORE85429.1"/>
    <property type="molecule type" value="Genomic_DNA"/>
</dbReference>
<feature type="transmembrane region" description="Helical" evidence="1">
    <location>
        <begin position="137"/>
        <end position="157"/>
    </location>
</feature>